<gene>
    <name evidence="2" type="ORF">Pfra01_002165500</name>
</gene>
<dbReference type="EMBL" id="BSXT01003134">
    <property type="protein sequence ID" value="GMF52738.1"/>
    <property type="molecule type" value="Genomic_DNA"/>
</dbReference>
<dbReference type="Gene3D" id="3.30.420.10">
    <property type="entry name" value="Ribonuclease H-like superfamily/Ribonuclease H"/>
    <property type="match status" value="1"/>
</dbReference>
<dbReference type="Proteomes" id="UP001165121">
    <property type="component" value="Unassembled WGS sequence"/>
</dbReference>
<dbReference type="GO" id="GO:0003676">
    <property type="term" value="F:nucleic acid binding"/>
    <property type="evidence" value="ECO:0007669"/>
    <property type="project" value="InterPro"/>
</dbReference>
<keyword evidence="3" id="KW-1185">Reference proteome</keyword>
<name>A0A9W7D1X5_9STRA</name>
<dbReference type="PANTHER" id="PTHR33939">
    <property type="entry name" value="PROTEIN CBG22215"/>
    <property type="match status" value="1"/>
</dbReference>
<dbReference type="AlphaFoldDB" id="A0A9W7D1X5"/>
<protein>
    <submittedName>
        <fullName evidence="2">Unnamed protein product</fullName>
    </submittedName>
</protein>
<evidence type="ECO:0000313" key="2">
    <source>
        <dbReference type="EMBL" id="GMF52738.1"/>
    </source>
</evidence>
<evidence type="ECO:0000313" key="3">
    <source>
        <dbReference type="Proteomes" id="UP001165121"/>
    </source>
</evidence>
<reference evidence="2" key="1">
    <citation type="submission" date="2023-04" db="EMBL/GenBank/DDBJ databases">
        <title>Phytophthora fragariaefolia NBRC 109709.</title>
        <authorList>
            <person name="Ichikawa N."/>
            <person name="Sato H."/>
            <person name="Tonouchi N."/>
        </authorList>
    </citation>
    <scope>NUCLEOTIDE SEQUENCE</scope>
    <source>
        <strain evidence="2">NBRC 109709</strain>
    </source>
</reference>
<proteinExistence type="predicted"/>
<dbReference type="InterPro" id="IPR038717">
    <property type="entry name" value="Tc1-like_DDE_dom"/>
</dbReference>
<dbReference type="InterPro" id="IPR036397">
    <property type="entry name" value="RNaseH_sf"/>
</dbReference>
<sequence>MKTKRHQLVPAEKPLVVKVYKYFVKEAVAGRNFGQDSRQRTADATDFGVSTIQRVVAAYNRDPDTNFDAFVKDSLIHWASSKKPGDGGIDDYHGNFDAVIFEKWFLRLCINLQAYGSCVIHMDGARYHKRQRNPAPTRRTLKADIQKWLLDRVIPQLLALVKKHKPKPVYVAQRIAANHGHYLLYTPPYHPELQPIELVWGLVKNRIARRPAKTPGDLSARLTTEFTRVNSKNWCKFYRRVLRFERKYLAALEECELLENEDEVADPEGVDE</sequence>
<dbReference type="Pfam" id="PF13358">
    <property type="entry name" value="DDE_3"/>
    <property type="match status" value="1"/>
</dbReference>
<dbReference type="OrthoDB" id="128331at2759"/>
<dbReference type="PANTHER" id="PTHR33939:SF1">
    <property type="entry name" value="DUF4371 DOMAIN-CONTAINING PROTEIN"/>
    <property type="match status" value="1"/>
</dbReference>
<accession>A0A9W7D1X5</accession>
<evidence type="ECO:0000259" key="1">
    <source>
        <dbReference type="Pfam" id="PF13358"/>
    </source>
</evidence>
<comment type="caution">
    <text evidence="2">The sequence shown here is derived from an EMBL/GenBank/DDBJ whole genome shotgun (WGS) entry which is preliminary data.</text>
</comment>
<feature type="domain" description="Tc1-like transposase DDE" evidence="1">
    <location>
        <begin position="93"/>
        <end position="215"/>
    </location>
</feature>
<organism evidence="2 3">
    <name type="scientific">Phytophthora fragariaefolia</name>
    <dbReference type="NCBI Taxonomy" id="1490495"/>
    <lineage>
        <taxon>Eukaryota</taxon>
        <taxon>Sar</taxon>
        <taxon>Stramenopiles</taxon>
        <taxon>Oomycota</taxon>
        <taxon>Peronosporomycetes</taxon>
        <taxon>Peronosporales</taxon>
        <taxon>Peronosporaceae</taxon>
        <taxon>Phytophthora</taxon>
    </lineage>
</organism>